<dbReference type="EMBL" id="KN880578">
    <property type="protein sequence ID" value="KIY65762.1"/>
    <property type="molecule type" value="Genomic_DNA"/>
</dbReference>
<sequence>MRFAALFALIPALAMAAPATPVHDERGVIDPVFCLEDTKYQGIWHGTDPFYAGCYDIIVHCVDTFVAAGTHDPWGTSSCVAAATCWGTRQLSEFLQCKDSTFEPSQAPTLNYANVYAPIVGSCAWQAGGCPITFQNYVDFIYGTITAIGSTNWPSSPDMLRASYWSYVINWTATGDSIPYTNFNDWLFYSNM</sequence>
<gene>
    <name evidence="2" type="ORF">CYLTODRAFT_456025</name>
</gene>
<keyword evidence="1" id="KW-0732">Signal</keyword>
<name>A0A0D7B5J6_9AGAR</name>
<protein>
    <submittedName>
        <fullName evidence="2">Uncharacterized protein</fullName>
    </submittedName>
</protein>
<dbReference type="AlphaFoldDB" id="A0A0D7B5J6"/>
<evidence type="ECO:0000313" key="2">
    <source>
        <dbReference type="EMBL" id="KIY65762.1"/>
    </source>
</evidence>
<evidence type="ECO:0000256" key="1">
    <source>
        <dbReference type="SAM" id="SignalP"/>
    </source>
</evidence>
<reference evidence="2 3" key="1">
    <citation type="journal article" date="2015" name="Fungal Genet. Biol.">
        <title>Evolution of novel wood decay mechanisms in Agaricales revealed by the genome sequences of Fistulina hepatica and Cylindrobasidium torrendii.</title>
        <authorList>
            <person name="Floudas D."/>
            <person name="Held B.W."/>
            <person name="Riley R."/>
            <person name="Nagy L.G."/>
            <person name="Koehler G."/>
            <person name="Ransdell A.S."/>
            <person name="Younus H."/>
            <person name="Chow J."/>
            <person name="Chiniquy J."/>
            <person name="Lipzen A."/>
            <person name="Tritt A."/>
            <person name="Sun H."/>
            <person name="Haridas S."/>
            <person name="LaButti K."/>
            <person name="Ohm R.A."/>
            <person name="Kues U."/>
            <person name="Blanchette R.A."/>
            <person name="Grigoriev I.V."/>
            <person name="Minto R.E."/>
            <person name="Hibbett D.S."/>
        </authorList>
    </citation>
    <scope>NUCLEOTIDE SEQUENCE [LARGE SCALE GENOMIC DNA]</scope>
    <source>
        <strain evidence="2 3">FP15055 ss-10</strain>
    </source>
</reference>
<dbReference type="OrthoDB" id="2734890at2759"/>
<feature type="chain" id="PRO_5002317085" evidence="1">
    <location>
        <begin position="17"/>
        <end position="192"/>
    </location>
</feature>
<dbReference type="Proteomes" id="UP000054007">
    <property type="component" value="Unassembled WGS sequence"/>
</dbReference>
<proteinExistence type="predicted"/>
<feature type="signal peptide" evidence="1">
    <location>
        <begin position="1"/>
        <end position="16"/>
    </location>
</feature>
<evidence type="ECO:0000313" key="3">
    <source>
        <dbReference type="Proteomes" id="UP000054007"/>
    </source>
</evidence>
<organism evidence="2 3">
    <name type="scientific">Cylindrobasidium torrendii FP15055 ss-10</name>
    <dbReference type="NCBI Taxonomy" id="1314674"/>
    <lineage>
        <taxon>Eukaryota</taxon>
        <taxon>Fungi</taxon>
        <taxon>Dikarya</taxon>
        <taxon>Basidiomycota</taxon>
        <taxon>Agaricomycotina</taxon>
        <taxon>Agaricomycetes</taxon>
        <taxon>Agaricomycetidae</taxon>
        <taxon>Agaricales</taxon>
        <taxon>Marasmiineae</taxon>
        <taxon>Physalacriaceae</taxon>
        <taxon>Cylindrobasidium</taxon>
    </lineage>
</organism>
<keyword evidence="3" id="KW-1185">Reference proteome</keyword>
<accession>A0A0D7B5J6</accession>